<name>N1QVB0_AEGTA</name>
<dbReference type="FunFam" id="1.10.510.10:FF:000870">
    <property type="entry name" value="OSJNBa0016N04.16-like protein"/>
    <property type="match status" value="1"/>
</dbReference>
<keyword evidence="1" id="KW-0723">Serine/threonine-protein kinase</keyword>
<evidence type="ECO:0000256" key="2">
    <source>
        <dbReference type="ARBA" id="ARBA00022679"/>
    </source>
</evidence>
<dbReference type="Pfam" id="PF00069">
    <property type="entry name" value="Pkinase"/>
    <property type="match status" value="2"/>
</dbReference>
<dbReference type="GO" id="GO:0005524">
    <property type="term" value="F:ATP binding"/>
    <property type="evidence" value="ECO:0007669"/>
    <property type="project" value="UniProtKB-UniRule"/>
</dbReference>
<keyword evidence="2" id="KW-0808">Transferase</keyword>
<organism evidence="7">
    <name type="scientific">Aegilops tauschii</name>
    <name type="common">Tausch's goatgrass</name>
    <name type="synonym">Aegilops squarrosa</name>
    <dbReference type="NCBI Taxonomy" id="37682"/>
    <lineage>
        <taxon>Eukaryota</taxon>
        <taxon>Viridiplantae</taxon>
        <taxon>Streptophyta</taxon>
        <taxon>Embryophyta</taxon>
        <taxon>Tracheophyta</taxon>
        <taxon>Spermatophyta</taxon>
        <taxon>Magnoliopsida</taxon>
        <taxon>Liliopsida</taxon>
        <taxon>Poales</taxon>
        <taxon>Poaceae</taxon>
        <taxon>BOP clade</taxon>
        <taxon>Pooideae</taxon>
        <taxon>Triticodae</taxon>
        <taxon>Triticeae</taxon>
        <taxon>Triticinae</taxon>
        <taxon>Aegilops</taxon>
    </lineage>
</organism>
<dbReference type="PANTHER" id="PTHR45707:SF69">
    <property type="entry name" value="CALCIUM-DEPENDENT LIPID-BINDING (CALB DOMAIN) PLANT PHOSPHORIBOSYLTRANSFERASE FAMILY PROTEIN"/>
    <property type="match status" value="1"/>
</dbReference>
<dbReference type="InterPro" id="IPR008271">
    <property type="entry name" value="Ser/Thr_kinase_AS"/>
</dbReference>
<keyword evidence="5" id="KW-0067">ATP-binding</keyword>
<dbReference type="SMART" id="SM00220">
    <property type="entry name" value="S_TKc"/>
    <property type="match status" value="3"/>
</dbReference>
<accession>N1QVB0</accession>
<evidence type="ECO:0000256" key="3">
    <source>
        <dbReference type="ARBA" id="ARBA00022741"/>
    </source>
</evidence>
<dbReference type="PANTHER" id="PTHR45707">
    <property type="entry name" value="C2 CALCIUM/LIPID-BINDING PLANT PHOSPHORIBOSYLTRANSFERASE FAMILY PROTEIN"/>
    <property type="match status" value="1"/>
</dbReference>
<proteinExistence type="predicted"/>
<dbReference type="InterPro" id="IPR000719">
    <property type="entry name" value="Prot_kinase_dom"/>
</dbReference>
<feature type="domain" description="Protein kinase" evidence="6">
    <location>
        <begin position="968"/>
        <end position="1251"/>
    </location>
</feature>
<dbReference type="PROSITE" id="PS50011">
    <property type="entry name" value="PROTEIN_KINASE_DOM"/>
    <property type="match status" value="3"/>
</dbReference>
<dbReference type="PROSITE" id="PS00107">
    <property type="entry name" value="PROTEIN_KINASE_ATP"/>
    <property type="match status" value="2"/>
</dbReference>
<dbReference type="PROSITE" id="PS00108">
    <property type="entry name" value="PROTEIN_KINASE_ST"/>
    <property type="match status" value="2"/>
</dbReference>
<evidence type="ECO:0000313" key="7">
    <source>
        <dbReference type="EnsemblPlants" id="EMT13190"/>
    </source>
</evidence>
<dbReference type="InterPro" id="IPR001245">
    <property type="entry name" value="Ser-Thr/Tyr_kinase_cat_dom"/>
</dbReference>
<dbReference type="InterPro" id="IPR011009">
    <property type="entry name" value="Kinase-like_dom_sf"/>
</dbReference>
<dbReference type="AlphaFoldDB" id="N1QVB0"/>
<dbReference type="Gene3D" id="1.10.510.10">
    <property type="entry name" value="Transferase(Phosphotransferase) domain 1"/>
    <property type="match status" value="4"/>
</dbReference>
<keyword evidence="4" id="KW-0418">Kinase</keyword>
<dbReference type="EnsemblPlants" id="EMT13190">
    <property type="protein sequence ID" value="EMT13190"/>
    <property type="gene ID" value="F775_24200"/>
</dbReference>
<reference evidence="7" key="1">
    <citation type="submission" date="2015-06" db="UniProtKB">
        <authorList>
            <consortium name="EnsemblPlants"/>
        </authorList>
    </citation>
    <scope>IDENTIFICATION</scope>
</reference>
<dbReference type="ExpressionAtlas" id="N1QVB0">
    <property type="expression patterns" value="baseline"/>
</dbReference>
<dbReference type="Gene3D" id="3.30.200.20">
    <property type="entry name" value="Phosphorylase Kinase, domain 1"/>
    <property type="match status" value="2"/>
</dbReference>
<sequence>MDESIGSIRGGHATKTSEIAVECMNLDPEKRPDACHIIDRLDKIEGTDKEDETGTNSSIIELQLSLPREQYAERVGKPAAESLQVDVGEHSEILENGTDSLELRHSQEGLQKLDELSICGVQETKQKVKHRGTSISSSISSVFYKLNSLNIFNKKASRNLHHTLEKSHNVKIFRKEELRPIMRSTNLIGRGGFGKVYKGVVDNTLVVVKPISCSSLGNVAYENYVIGMCQVSHKNIARPIGCCLEADTTILVYELISNGSVDGILHDGNRTALNLDVRLNIIAESAQGLAYLHSQAHTKILHGDLKPENILLDDNFIPKISDFGISPLIARYNEHTTNIIGDMTYMDPVYLQTGRLTEKSHQQDILLDDNFIPKISDFGISPLIARYNEHTTNIIGDMTYMDPVYLQTGRLTEKSDVYSFGVVILEVISRKKATHSEHNSLVKSFLEVHKEGKKATELFDKEIAVTAGDFEILDRLAEIAVECLLDIPVMSSTHLGKACIFKLTSCSSSCFNASLLSSFADVIANGPSGQHKPHPCPGEDSARRERGAHGPAAITSQRHHKWLLSCSPNWQGRGVVGKGMVAVKRLSRTFAVHENKFQEEVKCLIKAKHKNIVRFLGYCADTQGKMEEYEGNLVMADQRNWLLCFEYVCNGSLDKHITAATCGLNWRQRYQIIRGICEGLLFLHKKRILHSDLKPANILLDGHMVPKIADFGLSRCLGEEQTRYITQNLWGTLGYVDPEYIRSRQISFSSDMYSLGVIIMEIVAGIRCYREDEDVIQSWMIRLEALEGDIQLEQVRVCCKIAVECMDLDPKKRPVAQHIVNRLDKTASADYLDETSIGNSLFQPWVSCPREQPGERIGKLAAGSLQVDVEEHSEILEDVAESIEWLHFQDGQQKIDQLPSRGVQDTKQKVNRCGTSISSCIPNVFYKLNKLNIFHRKASRNLHSIDMHTLEKLHNIKIFTKEELKPIINSTNLIGRGVFSHVYKGYVDNTQVAVKIPFTYSSLQNLEFENQVVIMSQVSHKNIVRLIGCCLEAGSLMLVYEFVSNGSLDEILHSRDKVMPLNLDVRLNIVAESAQGLAYLHSQARAKTVHGDVKSANILLDDDFVPKISDVGITKLIDLSDWRYSSILVGGGSYIRDPVYVQTGMLTEKTDVYCFGIVILEVISGKKPNHYDDSSCGLATRFLDVHKEGKKATHLFDMDIAVTAGDLEILGHLAEIAVECINFDADQQRPTMTDVAERLLILNRSRRPQAV</sequence>
<dbReference type="Pfam" id="PF07714">
    <property type="entry name" value="PK_Tyr_Ser-Thr"/>
    <property type="match status" value="2"/>
</dbReference>
<evidence type="ECO:0000256" key="4">
    <source>
        <dbReference type="ARBA" id="ARBA00022777"/>
    </source>
</evidence>
<dbReference type="InterPro" id="IPR017441">
    <property type="entry name" value="Protein_kinase_ATP_BS"/>
</dbReference>
<keyword evidence="3" id="KW-0547">Nucleotide-binding</keyword>
<dbReference type="SUPFAM" id="SSF56112">
    <property type="entry name" value="Protein kinase-like (PK-like)"/>
    <property type="match status" value="4"/>
</dbReference>
<protein>
    <submittedName>
        <fullName evidence="7">Wall-associated receptor kinase 3</fullName>
    </submittedName>
</protein>
<dbReference type="GO" id="GO:0004674">
    <property type="term" value="F:protein serine/threonine kinase activity"/>
    <property type="evidence" value="ECO:0007669"/>
    <property type="project" value="UniProtKB-KW"/>
</dbReference>
<evidence type="ECO:0000259" key="6">
    <source>
        <dbReference type="PROSITE" id="PS50011"/>
    </source>
</evidence>
<evidence type="ECO:0000256" key="5">
    <source>
        <dbReference type="ARBA" id="ARBA00022840"/>
    </source>
</evidence>
<feature type="domain" description="Protein kinase" evidence="6">
    <location>
        <begin position="538"/>
        <end position="832"/>
    </location>
</feature>
<evidence type="ECO:0000256" key="1">
    <source>
        <dbReference type="ARBA" id="ARBA00022527"/>
    </source>
</evidence>
<feature type="domain" description="Protein kinase" evidence="6">
    <location>
        <begin position="182"/>
        <end position="490"/>
    </location>
</feature>